<evidence type="ECO:0000313" key="2">
    <source>
        <dbReference type="Proteomes" id="UP000231987"/>
    </source>
</evidence>
<proteinExistence type="predicted"/>
<dbReference type="AlphaFoldDB" id="A0A2J0YTN3"/>
<dbReference type="EMBL" id="NJGD01000030">
    <property type="protein sequence ID" value="PJR09333.1"/>
    <property type="molecule type" value="Genomic_DNA"/>
</dbReference>
<dbReference type="Proteomes" id="UP000231987">
    <property type="component" value="Unassembled WGS sequence"/>
</dbReference>
<gene>
    <name evidence="1" type="ORF">CEJ86_31320</name>
</gene>
<reference evidence="1 2" key="1">
    <citation type="submission" date="2017-06" db="EMBL/GenBank/DDBJ databases">
        <title>Ensifer strains isolated from leguminous trees and herbs display diverse denitrification phenotypes with some acting as strong N2O sinks.</title>
        <authorList>
            <person name="Woliy K."/>
            <person name="Mania D."/>
            <person name="Bakken L.R."/>
            <person name="Frostegard A."/>
        </authorList>
    </citation>
    <scope>NUCLEOTIDE SEQUENCE [LARGE SCALE GENOMIC DNA]</scope>
    <source>
        <strain evidence="1 2">AC50a</strain>
    </source>
</reference>
<protein>
    <submittedName>
        <fullName evidence="1">Uncharacterized protein</fullName>
    </submittedName>
</protein>
<accession>A0A2J0YTN3</accession>
<evidence type="ECO:0000313" key="1">
    <source>
        <dbReference type="EMBL" id="PJR09333.1"/>
    </source>
</evidence>
<comment type="caution">
    <text evidence="1">The sequence shown here is derived from an EMBL/GenBank/DDBJ whole genome shotgun (WGS) entry which is preliminary data.</text>
</comment>
<name>A0A2J0YTN3_RHIML</name>
<sequence>MFSDDLSKILLAIQISGLIVFSGRGESFAQLNSAHPLHISKQRLYIAHRNLLVTFVYAPKRFVRFPLNIDQTGLIFVREL</sequence>
<organism evidence="1 2">
    <name type="scientific">Rhizobium meliloti</name>
    <name type="common">Ensifer meliloti</name>
    <name type="synonym">Sinorhizobium meliloti</name>
    <dbReference type="NCBI Taxonomy" id="382"/>
    <lineage>
        <taxon>Bacteria</taxon>
        <taxon>Pseudomonadati</taxon>
        <taxon>Pseudomonadota</taxon>
        <taxon>Alphaproteobacteria</taxon>
        <taxon>Hyphomicrobiales</taxon>
        <taxon>Rhizobiaceae</taxon>
        <taxon>Sinorhizobium/Ensifer group</taxon>
        <taxon>Sinorhizobium</taxon>
    </lineage>
</organism>